<dbReference type="RefSeq" id="WP_079545427.1">
    <property type="nucleotide sequence ID" value="NZ_CP117826.1"/>
</dbReference>
<feature type="transmembrane region" description="Helical" evidence="6">
    <location>
        <begin position="98"/>
        <end position="121"/>
    </location>
</feature>
<comment type="subcellular location">
    <subcellularLocation>
        <location evidence="1">Cell membrane</location>
        <topology evidence="1">Multi-pass membrane protein</topology>
    </subcellularLocation>
</comment>
<dbReference type="PANTHER" id="PTHR32196">
    <property type="entry name" value="ABC TRANSPORTER PERMEASE PROTEIN YPHD-RELATED-RELATED"/>
    <property type="match status" value="1"/>
</dbReference>
<keyword evidence="5 6" id="KW-0472">Membrane</keyword>
<evidence type="ECO:0000256" key="5">
    <source>
        <dbReference type="ARBA" id="ARBA00023136"/>
    </source>
</evidence>
<gene>
    <name evidence="7" type="primary">rbsC</name>
    <name evidence="7" type="ORF">PUP29_12190</name>
</gene>
<accession>A0AAU8A909</accession>
<dbReference type="InterPro" id="IPR001851">
    <property type="entry name" value="ABC_transp_permease"/>
</dbReference>
<keyword evidence="4 6" id="KW-1133">Transmembrane helix</keyword>
<dbReference type="GO" id="GO:0022857">
    <property type="term" value="F:transmembrane transporter activity"/>
    <property type="evidence" value="ECO:0007669"/>
    <property type="project" value="InterPro"/>
</dbReference>
<dbReference type="AlphaFoldDB" id="A0AAU8A909"/>
<sequence length="340" mass="35638">MNSQKTTAKSVFSKIKDSDILFLVIALIVLCVIMSLTSQVFLSERNIMNMLRQVSLTAVCGFGLTMVILLGEIDLSVGSQQAIAGLCSVVTLNATGSIALAVLAALAAGAGVGALNGFLVAKGKMNSLIVTLGTMTIWRGVAMVTTDAVSIQAAYPDFQTLGTGYVGPIPNGVIIMAILFVAIWYILRHTTFGRYIYAIGGNQEASKLAGLPVDRMRITVYIISGVLTMLAGVLLASRMSSAQPSAGDGFEMTVIAAIILGGVSLNGGIGGIGGAFIGMLILGVLENGLTLLDVSSFWQNIARGIVIILAVYLDEVRKARLAKKIVQEQKDHLKKEGIAA</sequence>
<keyword evidence="2" id="KW-1003">Cell membrane</keyword>
<dbReference type="CDD" id="cd06579">
    <property type="entry name" value="TM_PBP1_transp_AraH_like"/>
    <property type="match status" value="1"/>
</dbReference>
<dbReference type="EMBL" id="CP117826">
    <property type="protein sequence ID" value="XCC62270.1"/>
    <property type="molecule type" value="Genomic_DNA"/>
</dbReference>
<evidence type="ECO:0000256" key="1">
    <source>
        <dbReference type="ARBA" id="ARBA00004651"/>
    </source>
</evidence>
<evidence type="ECO:0000256" key="6">
    <source>
        <dbReference type="SAM" id="Phobius"/>
    </source>
</evidence>
<evidence type="ECO:0000256" key="3">
    <source>
        <dbReference type="ARBA" id="ARBA00022692"/>
    </source>
</evidence>
<dbReference type="GO" id="GO:0005886">
    <property type="term" value="C:plasma membrane"/>
    <property type="evidence" value="ECO:0007669"/>
    <property type="project" value="UniProtKB-SubCell"/>
</dbReference>
<evidence type="ECO:0000256" key="2">
    <source>
        <dbReference type="ARBA" id="ARBA00022475"/>
    </source>
</evidence>
<evidence type="ECO:0000313" key="7">
    <source>
        <dbReference type="EMBL" id="XCC62270.1"/>
    </source>
</evidence>
<feature type="transmembrane region" description="Helical" evidence="6">
    <location>
        <begin position="257"/>
        <end position="285"/>
    </location>
</feature>
<dbReference type="PANTHER" id="PTHR32196:SF72">
    <property type="entry name" value="RIBOSE IMPORT PERMEASE PROTEIN RBSC"/>
    <property type="match status" value="1"/>
</dbReference>
<keyword evidence="3 6" id="KW-0812">Transmembrane</keyword>
<proteinExistence type="predicted"/>
<feature type="transmembrane region" description="Helical" evidence="6">
    <location>
        <begin position="169"/>
        <end position="187"/>
    </location>
</feature>
<feature type="transmembrane region" description="Helical" evidence="6">
    <location>
        <begin position="20"/>
        <end position="42"/>
    </location>
</feature>
<dbReference type="Pfam" id="PF02653">
    <property type="entry name" value="BPD_transp_2"/>
    <property type="match status" value="1"/>
</dbReference>
<organism evidence="7">
    <name type="scientific">Christensenella massiliensis</name>
    <dbReference type="NCBI Taxonomy" id="1805714"/>
    <lineage>
        <taxon>Bacteria</taxon>
        <taxon>Bacillati</taxon>
        <taxon>Bacillota</taxon>
        <taxon>Clostridia</taxon>
        <taxon>Christensenellales</taxon>
        <taxon>Christensenellaceae</taxon>
        <taxon>Christensenella</taxon>
    </lineage>
</organism>
<protein>
    <submittedName>
        <fullName evidence="7">Ribose ABC transporter permease</fullName>
    </submittedName>
</protein>
<evidence type="ECO:0000256" key="4">
    <source>
        <dbReference type="ARBA" id="ARBA00022989"/>
    </source>
</evidence>
<feature type="transmembrane region" description="Helical" evidence="6">
    <location>
        <begin position="54"/>
        <end position="71"/>
    </location>
</feature>
<name>A0AAU8A909_9FIRM</name>
<feature type="transmembrane region" description="Helical" evidence="6">
    <location>
        <begin position="218"/>
        <end position="236"/>
    </location>
</feature>
<reference evidence="7" key="1">
    <citation type="submission" date="2023-02" db="EMBL/GenBank/DDBJ databases">
        <title>Gut commensal Christensenella minuta modulates host metabolism via a new class of secondary bile acids.</title>
        <authorList>
            <person name="Liu C."/>
        </authorList>
    </citation>
    <scope>NUCLEOTIDE SEQUENCE</scope>
    <source>
        <strain evidence="7">CA70</strain>
    </source>
</reference>